<organism evidence="2 3">
    <name type="scientific">Pelobates cultripes</name>
    <name type="common">Western spadefoot toad</name>
    <dbReference type="NCBI Taxonomy" id="61616"/>
    <lineage>
        <taxon>Eukaryota</taxon>
        <taxon>Metazoa</taxon>
        <taxon>Chordata</taxon>
        <taxon>Craniata</taxon>
        <taxon>Vertebrata</taxon>
        <taxon>Euteleostomi</taxon>
        <taxon>Amphibia</taxon>
        <taxon>Batrachia</taxon>
        <taxon>Anura</taxon>
        <taxon>Pelobatoidea</taxon>
        <taxon>Pelobatidae</taxon>
        <taxon>Pelobates</taxon>
    </lineage>
</organism>
<protein>
    <submittedName>
        <fullName evidence="2">Uncharacterized protein</fullName>
    </submittedName>
</protein>
<gene>
    <name evidence="2" type="ORF">PECUL_23A051770</name>
</gene>
<dbReference type="EMBL" id="OW240919">
    <property type="protein sequence ID" value="CAH2312667.1"/>
    <property type="molecule type" value="Genomic_DNA"/>
</dbReference>
<reference evidence="2" key="1">
    <citation type="submission" date="2022-03" db="EMBL/GenBank/DDBJ databases">
        <authorList>
            <person name="Alioto T."/>
            <person name="Alioto T."/>
            <person name="Gomez Garrido J."/>
        </authorList>
    </citation>
    <scope>NUCLEOTIDE SEQUENCE</scope>
</reference>
<dbReference type="AlphaFoldDB" id="A0AAD1WL56"/>
<evidence type="ECO:0000256" key="1">
    <source>
        <dbReference type="SAM" id="MobiDB-lite"/>
    </source>
</evidence>
<dbReference type="Proteomes" id="UP001295444">
    <property type="component" value="Chromosome 08"/>
</dbReference>
<name>A0AAD1WL56_PELCU</name>
<keyword evidence="3" id="KW-1185">Reference proteome</keyword>
<proteinExistence type="predicted"/>
<feature type="compositionally biased region" description="Acidic residues" evidence="1">
    <location>
        <begin position="30"/>
        <end position="39"/>
    </location>
</feature>
<evidence type="ECO:0000313" key="3">
    <source>
        <dbReference type="Proteomes" id="UP001295444"/>
    </source>
</evidence>
<feature type="region of interest" description="Disordered" evidence="1">
    <location>
        <begin position="1"/>
        <end position="56"/>
    </location>
</feature>
<sequence length="80" mass="9022">MSHHKCKQKTDKSAFFTAKKQTKTQSLQEGLEEDGDQDSEESRVSFTLTHGPKRYDNQLTESKLQAMLDGQSGQLIPKPP</sequence>
<evidence type="ECO:0000313" key="2">
    <source>
        <dbReference type="EMBL" id="CAH2312667.1"/>
    </source>
</evidence>
<accession>A0AAD1WL56</accession>